<dbReference type="InterPro" id="IPR002912">
    <property type="entry name" value="ACT_dom"/>
</dbReference>
<feature type="binding site" evidence="12">
    <location>
        <begin position="7"/>
        <end position="10"/>
    </location>
    <ligand>
        <name>ATP</name>
        <dbReference type="ChEBI" id="CHEBI:30616"/>
    </ligand>
</feature>
<dbReference type="GO" id="GO:0009089">
    <property type="term" value="P:lysine biosynthetic process via diaminopimelate"/>
    <property type="evidence" value="ECO:0007669"/>
    <property type="project" value="UniProtKB-UniPathway"/>
</dbReference>
<dbReference type="Pfam" id="PF01842">
    <property type="entry name" value="ACT"/>
    <property type="match status" value="1"/>
</dbReference>
<evidence type="ECO:0000256" key="10">
    <source>
        <dbReference type="ARBA" id="ARBA00023154"/>
    </source>
</evidence>
<dbReference type="FunFam" id="3.40.1160.10:FF:000002">
    <property type="entry name" value="Aspartokinase"/>
    <property type="match status" value="1"/>
</dbReference>
<accession>A0A0A8URC4</accession>
<dbReference type="InterPro" id="IPR001341">
    <property type="entry name" value="Asp_kinase"/>
</dbReference>
<dbReference type="GO" id="GO:0005524">
    <property type="term" value="F:ATP binding"/>
    <property type="evidence" value="ECO:0007669"/>
    <property type="project" value="UniProtKB-KW"/>
</dbReference>
<protein>
    <recommendedName>
        <fullName evidence="13">Aspartokinase</fullName>
        <ecNumber evidence="13">2.7.2.4</ecNumber>
    </recommendedName>
</protein>
<dbReference type="CDD" id="cd04936">
    <property type="entry name" value="ACT_AKii-LysC-BS-like_2"/>
    <property type="match status" value="1"/>
</dbReference>
<dbReference type="PANTHER" id="PTHR21499:SF3">
    <property type="entry name" value="ASPARTOKINASE"/>
    <property type="match status" value="1"/>
</dbReference>
<dbReference type="Pfam" id="PF00696">
    <property type="entry name" value="AA_kinase"/>
    <property type="match status" value="1"/>
</dbReference>
<dbReference type="NCBIfam" id="TIGR00657">
    <property type="entry name" value="asp_kinases"/>
    <property type="match status" value="1"/>
</dbReference>
<dbReference type="EC" id="2.7.2.4" evidence="13"/>
<dbReference type="PROSITE" id="PS51671">
    <property type="entry name" value="ACT"/>
    <property type="match status" value="1"/>
</dbReference>
<evidence type="ECO:0000256" key="3">
    <source>
        <dbReference type="ARBA" id="ARBA00005139"/>
    </source>
</evidence>
<keyword evidence="7 12" id="KW-0547">Nucleotide-binding</keyword>
<dbReference type="InterPro" id="IPR045865">
    <property type="entry name" value="ACT-like_dom_sf"/>
</dbReference>
<sequence>MALLVQKFGGTSLATLEHINHAADIVAKAKQAGHSIVVIVSAMSGETDKLIGFANNISEYPDEREYAALVSTGEQVSMALMAMALINRGVRARSYTGSQARIQTCNQFKKARIQAIDTQPILKDIEQGTVVVIAGFQGVDKDGNITTLGRGGSDTTAVAIAAALNADECQIYTDVDGVYTTDPRVVPDAKRLEQITFEEMLELSSLGAKVLQIRAVEFAGKYNIPLRVLSSSQEGPGTLITYQQKNSMEAPLVTGIAFSRNEAKVTLSGVPDAPGVASGILAEISAIGVNVDMIVQHLSAHDKTDFTFTVHRDEYQKTLKQFHQVAKNLGADDVIGVTNMAKLSLVGAGLKSHPEIASIMFKTLAAKGINIQLIATSEIKISVLIDTILLDEGVRALHSVFRLEGDGRDESRVIPMTAETEVVAALGNVNT</sequence>
<evidence type="ECO:0000256" key="14">
    <source>
        <dbReference type="RuleBase" id="RU004249"/>
    </source>
</evidence>
<feature type="domain" description="ACT" evidence="15">
    <location>
        <begin position="265"/>
        <end position="348"/>
    </location>
</feature>
<dbReference type="OrthoDB" id="9799110at2"/>
<evidence type="ECO:0000256" key="12">
    <source>
        <dbReference type="PIRSR" id="PIRSR000726-1"/>
    </source>
</evidence>
<dbReference type="PATRIC" id="fig|449.7.peg.186"/>
<organism evidence="16 17">
    <name type="scientific">Legionella hackeliae</name>
    <dbReference type="NCBI Taxonomy" id="449"/>
    <lineage>
        <taxon>Bacteria</taxon>
        <taxon>Pseudomonadati</taxon>
        <taxon>Pseudomonadota</taxon>
        <taxon>Gammaproteobacteria</taxon>
        <taxon>Legionellales</taxon>
        <taxon>Legionellaceae</taxon>
        <taxon>Legionella</taxon>
    </lineage>
</organism>
<feature type="binding site" evidence="12">
    <location>
        <position position="47"/>
    </location>
    <ligand>
        <name>substrate</name>
    </ligand>
</feature>
<dbReference type="GO" id="GO:0005829">
    <property type="term" value="C:cytosol"/>
    <property type="evidence" value="ECO:0007669"/>
    <property type="project" value="TreeGrafter"/>
</dbReference>
<comment type="catalytic activity">
    <reaction evidence="11 13">
        <text>L-aspartate + ATP = 4-phospho-L-aspartate + ADP</text>
        <dbReference type="Rhea" id="RHEA:23776"/>
        <dbReference type="ChEBI" id="CHEBI:29991"/>
        <dbReference type="ChEBI" id="CHEBI:30616"/>
        <dbReference type="ChEBI" id="CHEBI:57535"/>
        <dbReference type="ChEBI" id="CHEBI:456216"/>
        <dbReference type="EC" id="2.7.2.4"/>
    </reaction>
</comment>
<evidence type="ECO:0000256" key="6">
    <source>
        <dbReference type="ARBA" id="ARBA00022679"/>
    </source>
</evidence>
<comment type="pathway">
    <text evidence="1 14">Amino-acid biosynthesis; L-lysine biosynthesis via DAP pathway; (S)-tetrahydrodipicolinate from L-aspartate: step 1/4.</text>
</comment>
<dbReference type="EMBL" id="LN681225">
    <property type="protein sequence ID" value="CEK11293.1"/>
    <property type="molecule type" value="Genomic_DNA"/>
</dbReference>
<proteinExistence type="inferred from homology"/>
<gene>
    <name evidence="16" type="primary">lysC</name>
    <name evidence="16" type="ORF">LHA_2273</name>
</gene>
<comment type="pathway">
    <text evidence="2 14">Amino-acid biosynthesis; L-methionine biosynthesis via de novo pathway; L-homoserine from L-aspartate: step 1/3.</text>
</comment>
<keyword evidence="10" id="KW-0457">Lysine biosynthesis</keyword>
<name>A0A0A8URC4_LEGHA</name>
<dbReference type="Pfam" id="PF22468">
    <property type="entry name" value="ACT_9"/>
    <property type="match status" value="1"/>
</dbReference>
<dbReference type="RefSeq" id="WP_065238323.1">
    <property type="nucleotide sequence ID" value="NZ_LN681225.1"/>
</dbReference>
<dbReference type="InterPro" id="IPR018042">
    <property type="entry name" value="Aspartate_kinase_CS"/>
</dbReference>
<dbReference type="PANTHER" id="PTHR21499">
    <property type="entry name" value="ASPARTATE KINASE"/>
    <property type="match status" value="1"/>
</dbReference>
<dbReference type="HOGENOM" id="CLU_009116_3_2_6"/>
<keyword evidence="6 13" id="KW-0808">Transferase</keyword>
<dbReference type="FunFam" id="3.30.2130.10:FF:000002">
    <property type="entry name" value="Aspartokinase"/>
    <property type="match status" value="1"/>
</dbReference>
<dbReference type="UniPathway" id="UPA00034">
    <property type="reaction ID" value="UER00015"/>
</dbReference>
<evidence type="ECO:0000313" key="17">
    <source>
        <dbReference type="Proteomes" id="UP000032803"/>
    </source>
</evidence>
<dbReference type="KEGG" id="lha:LHA_2273"/>
<dbReference type="SUPFAM" id="SSF53633">
    <property type="entry name" value="Carbamate kinase-like"/>
    <property type="match status" value="1"/>
</dbReference>
<evidence type="ECO:0000256" key="5">
    <source>
        <dbReference type="ARBA" id="ARBA00022605"/>
    </source>
</evidence>
<keyword evidence="5 14" id="KW-0028">Amino-acid biosynthesis</keyword>
<dbReference type="GO" id="GO:0009090">
    <property type="term" value="P:homoserine biosynthetic process"/>
    <property type="evidence" value="ECO:0007669"/>
    <property type="project" value="TreeGrafter"/>
</dbReference>
<feature type="binding site" evidence="12">
    <location>
        <begin position="173"/>
        <end position="174"/>
    </location>
    <ligand>
        <name>ATP</name>
        <dbReference type="ChEBI" id="CHEBI:30616"/>
    </ligand>
</feature>
<evidence type="ECO:0000256" key="9">
    <source>
        <dbReference type="ARBA" id="ARBA00022840"/>
    </source>
</evidence>
<dbReference type="InterPro" id="IPR005260">
    <property type="entry name" value="Asp_kin_monofn"/>
</dbReference>
<feature type="binding site" evidence="12">
    <location>
        <position position="74"/>
    </location>
    <ligand>
        <name>substrate</name>
    </ligand>
</feature>
<dbReference type="InterPro" id="IPR001048">
    <property type="entry name" value="Asp/Glu/Uridylate_kinase"/>
</dbReference>
<comment type="similarity">
    <text evidence="4 13">Belongs to the aspartokinase family.</text>
</comment>
<dbReference type="PIRSF" id="PIRSF000726">
    <property type="entry name" value="Asp_kin"/>
    <property type="match status" value="1"/>
</dbReference>
<keyword evidence="17" id="KW-1185">Reference proteome</keyword>
<evidence type="ECO:0000256" key="1">
    <source>
        <dbReference type="ARBA" id="ARBA00004766"/>
    </source>
</evidence>
<dbReference type="Proteomes" id="UP000032803">
    <property type="component" value="Chromosome I"/>
</dbReference>
<dbReference type="UniPathway" id="UPA00050">
    <property type="reaction ID" value="UER00461"/>
</dbReference>
<dbReference type="NCBIfam" id="TIGR00656">
    <property type="entry name" value="asp_kin_monofn"/>
    <property type="match status" value="1"/>
</dbReference>
<dbReference type="PROSITE" id="PS00324">
    <property type="entry name" value="ASPARTOKINASE"/>
    <property type="match status" value="1"/>
</dbReference>
<dbReference type="Gene3D" id="3.40.1160.10">
    <property type="entry name" value="Acetylglutamate kinase-like"/>
    <property type="match status" value="1"/>
</dbReference>
<dbReference type="AlphaFoldDB" id="A0A0A8URC4"/>
<feature type="binding site" evidence="12">
    <location>
        <position position="179"/>
    </location>
    <ligand>
        <name>ATP</name>
        <dbReference type="ChEBI" id="CHEBI:30616"/>
    </ligand>
</feature>
<dbReference type="STRING" id="449.LHA_2273"/>
<reference evidence="17" key="1">
    <citation type="submission" date="2014-09" db="EMBL/GenBank/DDBJ databases">
        <authorList>
            <person name="Gomez-Valero L."/>
        </authorList>
    </citation>
    <scope>NUCLEOTIDE SEQUENCE [LARGE SCALE GENOMIC DNA]</scope>
    <source>
        <strain evidence="17">ATCC35250</strain>
    </source>
</reference>
<dbReference type="Gene3D" id="3.30.2130.10">
    <property type="entry name" value="VC0802-like"/>
    <property type="match status" value="1"/>
</dbReference>
<dbReference type="CDD" id="cd04261">
    <property type="entry name" value="AAK_AKii-LysC-BS"/>
    <property type="match status" value="1"/>
</dbReference>
<evidence type="ECO:0000256" key="4">
    <source>
        <dbReference type="ARBA" id="ARBA00010122"/>
    </source>
</evidence>
<dbReference type="InterPro" id="IPR054352">
    <property type="entry name" value="ACT_Aspartokinase"/>
</dbReference>
<evidence type="ECO:0000256" key="7">
    <source>
        <dbReference type="ARBA" id="ARBA00022741"/>
    </source>
</evidence>
<evidence type="ECO:0000256" key="2">
    <source>
        <dbReference type="ARBA" id="ARBA00004986"/>
    </source>
</evidence>
<keyword evidence="8 13" id="KW-0418">Kinase</keyword>
<dbReference type="CDD" id="cd04913">
    <property type="entry name" value="ACT_AKii-LysC-BS-like_1"/>
    <property type="match status" value="1"/>
</dbReference>
<comment type="pathway">
    <text evidence="3 14">Amino-acid biosynthesis; L-threonine biosynthesis; L-threonine from L-aspartate: step 1/5.</text>
</comment>
<dbReference type="GO" id="GO:0004072">
    <property type="term" value="F:aspartate kinase activity"/>
    <property type="evidence" value="ECO:0007669"/>
    <property type="project" value="UniProtKB-EC"/>
</dbReference>
<dbReference type="UniPathway" id="UPA00051">
    <property type="reaction ID" value="UER00462"/>
</dbReference>
<evidence type="ECO:0000256" key="11">
    <source>
        <dbReference type="ARBA" id="ARBA00047872"/>
    </source>
</evidence>
<dbReference type="InterPro" id="IPR041740">
    <property type="entry name" value="AKii-LysC-BS"/>
</dbReference>
<evidence type="ECO:0000313" key="16">
    <source>
        <dbReference type="EMBL" id="CEK11293.1"/>
    </source>
</evidence>
<dbReference type="NCBIfam" id="NF005155">
    <property type="entry name" value="PRK06635.1-4"/>
    <property type="match status" value="1"/>
</dbReference>
<evidence type="ECO:0000256" key="8">
    <source>
        <dbReference type="ARBA" id="ARBA00022777"/>
    </source>
</evidence>
<feature type="binding site" evidence="12">
    <location>
        <begin position="209"/>
        <end position="210"/>
    </location>
    <ligand>
        <name>ATP</name>
        <dbReference type="ChEBI" id="CHEBI:30616"/>
    </ligand>
</feature>
<dbReference type="SUPFAM" id="SSF55021">
    <property type="entry name" value="ACT-like"/>
    <property type="match status" value="2"/>
</dbReference>
<keyword evidence="9 12" id="KW-0067">ATP-binding</keyword>
<feature type="binding site" evidence="12">
    <location>
        <position position="184"/>
    </location>
    <ligand>
        <name>ATP</name>
        <dbReference type="ChEBI" id="CHEBI:30616"/>
    </ligand>
</feature>
<dbReference type="GO" id="GO:0009088">
    <property type="term" value="P:threonine biosynthetic process"/>
    <property type="evidence" value="ECO:0007669"/>
    <property type="project" value="UniProtKB-UniPathway"/>
</dbReference>
<dbReference type="NCBIfam" id="NF005154">
    <property type="entry name" value="PRK06635.1-2"/>
    <property type="match status" value="1"/>
</dbReference>
<evidence type="ECO:0000259" key="15">
    <source>
        <dbReference type="PROSITE" id="PS51671"/>
    </source>
</evidence>
<evidence type="ECO:0000256" key="13">
    <source>
        <dbReference type="RuleBase" id="RU003448"/>
    </source>
</evidence>
<dbReference type="InterPro" id="IPR036393">
    <property type="entry name" value="AceGlu_kinase-like_sf"/>
</dbReference>